<dbReference type="Gene3D" id="1.10.290.10">
    <property type="entry name" value="Topoisomerase I, domain 4"/>
    <property type="match status" value="1"/>
</dbReference>
<dbReference type="OrthoDB" id="1090132at2"/>
<dbReference type="RefSeq" id="WP_136410240.1">
    <property type="nucleotide sequence ID" value="NZ_CP039393.1"/>
</dbReference>
<dbReference type="EMBL" id="CP039393">
    <property type="protein sequence ID" value="QCD35580.1"/>
    <property type="molecule type" value="Genomic_DNA"/>
</dbReference>
<dbReference type="Gene3D" id="3.40.50.140">
    <property type="match status" value="1"/>
</dbReference>
<dbReference type="KEGG" id="mgod:E7746_06580"/>
<dbReference type="Proteomes" id="UP000297031">
    <property type="component" value="Chromosome"/>
</dbReference>
<sequence>MKTEKIITIVADSHLMADNIARAIGATPAGEYHYAKEGYAVTWTNGSIVEASYNPKQPFILSDSMTPQQVYAHNFDFAVRDYDKVVGYDKKAEDLARLDAIKALFKNSSLVINATMPTPYCDLVFWNLYWYLAVPVKTCRAWLPVLTNRAIRGAIYNPRIDDERYKQYISKVIYDKFLEEDEIWREAEAEEQAQQALKAAEGKEDDEEKPIIYNGQEVKLVDYPVLPSFLSLLVTASAEFGYNHDETADAVLRLYLKKLISFPSDIQSGVPYSVWRNMKRNMRMLRYNSRWGEQAKAIKKLSRRCVIKGVSDGAYETYGIVTTGLHPTDLTGKERIIYDHIVKQVIDAFTPFEGE</sequence>
<reference evidence="1 2" key="1">
    <citation type="submission" date="2019-02" db="EMBL/GenBank/DDBJ databases">
        <title>Isolation and identification of novel species under the genus Muribaculum.</title>
        <authorList>
            <person name="Miyake S."/>
            <person name="Ding Y."/>
            <person name="Low A."/>
            <person name="Soh M."/>
            <person name="Seedorf H."/>
        </authorList>
    </citation>
    <scope>NUCLEOTIDE SEQUENCE [LARGE SCALE GENOMIC DNA]</scope>
    <source>
        <strain evidence="1 2">TLL-A4</strain>
    </source>
</reference>
<dbReference type="InterPro" id="IPR013826">
    <property type="entry name" value="Topo_IA_cen_sub3"/>
</dbReference>
<name>A0A4P7VI13_9BACT</name>
<proteinExistence type="predicted"/>
<protein>
    <submittedName>
        <fullName evidence="1">Uncharacterized protein</fullName>
    </submittedName>
</protein>
<keyword evidence="2" id="KW-1185">Reference proteome</keyword>
<dbReference type="SUPFAM" id="SSF56712">
    <property type="entry name" value="Prokaryotic type I DNA topoisomerase"/>
    <property type="match status" value="1"/>
</dbReference>
<gene>
    <name evidence="1" type="ORF">E7746_06580</name>
</gene>
<accession>A0A4P7VI13</accession>
<dbReference type="InterPro" id="IPR023405">
    <property type="entry name" value="Topo_IA_core_domain"/>
</dbReference>
<organism evidence="1 2">
    <name type="scientific">Muribaculum gordoncarteri</name>
    <dbReference type="NCBI Taxonomy" id="2530390"/>
    <lineage>
        <taxon>Bacteria</taxon>
        <taxon>Pseudomonadati</taxon>
        <taxon>Bacteroidota</taxon>
        <taxon>Bacteroidia</taxon>
        <taxon>Bacteroidales</taxon>
        <taxon>Muribaculaceae</taxon>
        <taxon>Muribaculum</taxon>
    </lineage>
</organism>
<evidence type="ECO:0000313" key="2">
    <source>
        <dbReference type="Proteomes" id="UP000297031"/>
    </source>
</evidence>
<evidence type="ECO:0000313" key="1">
    <source>
        <dbReference type="EMBL" id="QCD35580.1"/>
    </source>
</evidence>
<dbReference type="AlphaFoldDB" id="A0A4P7VI13"/>